<dbReference type="PANTHER" id="PTHR37953:SF1">
    <property type="entry name" value="UPF0127 PROTEIN MJ1496"/>
    <property type="match status" value="1"/>
</dbReference>
<comment type="caution">
    <text evidence="2">The sequence shown here is derived from an EMBL/GenBank/DDBJ whole genome shotgun (WGS) entry which is preliminary data.</text>
</comment>
<keyword evidence="1" id="KW-0732">Signal</keyword>
<accession>A0A0J7J7E9</accession>
<feature type="signal peptide" evidence="1">
    <location>
        <begin position="1"/>
        <end position="25"/>
    </location>
</feature>
<keyword evidence="3" id="KW-1185">Reference proteome</keyword>
<evidence type="ECO:0000256" key="1">
    <source>
        <dbReference type="SAM" id="SignalP"/>
    </source>
</evidence>
<feature type="chain" id="PRO_5005289706" evidence="1">
    <location>
        <begin position="26"/>
        <end position="166"/>
    </location>
</feature>
<dbReference type="Proteomes" id="UP000036102">
    <property type="component" value="Unassembled WGS sequence"/>
</dbReference>
<reference evidence="2 3" key="1">
    <citation type="submission" date="2015-06" db="EMBL/GenBank/DDBJ databases">
        <title>Marinobacter subterrani, a genetically tractable neutrophilic iron-oxidizing strain isolated from the Soudan Iron Mine.</title>
        <authorList>
            <person name="Bonis B.M."/>
            <person name="Gralnick J.A."/>
        </authorList>
    </citation>
    <scope>NUCLEOTIDE SEQUENCE [LARGE SCALE GENOMIC DNA]</scope>
    <source>
        <strain evidence="2 3">JG233</strain>
    </source>
</reference>
<dbReference type="InterPro" id="IPR003795">
    <property type="entry name" value="DUF192"/>
</dbReference>
<proteinExistence type="predicted"/>
<dbReference type="Pfam" id="PF02643">
    <property type="entry name" value="DUF192"/>
    <property type="match status" value="1"/>
</dbReference>
<gene>
    <name evidence="2" type="ORF">Msub_10631</name>
</gene>
<dbReference type="OrthoDB" id="5526466at2"/>
<dbReference type="AlphaFoldDB" id="A0A0J7J7E9"/>
<evidence type="ECO:0000313" key="3">
    <source>
        <dbReference type="Proteomes" id="UP000036102"/>
    </source>
</evidence>
<sequence>MHKALKLWAILAAGSAIYGCSSGLAAPQHGLPVVKACFVSGSGSVPVELEVASTPEQRRTGLMGRTAMAPDAGMLFEYQQPRGPDYGFWMFQTLIPLDIAYLDEEGVIGSTRRMAPCTSASGSGCPSYPAGVTFSKAVEMNAGFFREHNLGKGDRLVQGPEPCPAG</sequence>
<dbReference type="PROSITE" id="PS51257">
    <property type="entry name" value="PROKAR_LIPOPROTEIN"/>
    <property type="match status" value="1"/>
</dbReference>
<dbReference type="Gene3D" id="2.60.120.1140">
    <property type="entry name" value="Protein of unknown function DUF192"/>
    <property type="match status" value="1"/>
</dbReference>
<dbReference type="RefSeq" id="WP_048494647.1">
    <property type="nucleotide sequence ID" value="NZ_LFBU01000001.1"/>
</dbReference>
<dbReference type="EMBL" id="LFBU01000001">
    <property type="protein sequence ID" value="KMQ74448.1"/>
    <property type="molecule type" value="Genomic_DNA"/>
</dbReference>
<evidence type="ECO:0000313" key="2">
    <source>
        <dbReference type="EMBL" id="KMQ74448.1"/>
    </source>
</evidence>
<dbReference type="STRING" id="1658765.Msub_10631"/>
<organism evidence="2 3">
    <name type="scientific">Marinobacter subterrani</name>
    <dbReference type="NCBI Taxonomy" id="1658765"/>
    <lineage>
        <taxon>Bacteria</taxon>
        <taxon>Pseudomonadati</taxon>
        <taxon>Pseudomonadota</taxon>
        <taxon>Gammaproteobacteria</taxon>
        <taxon>Pseudomonadales</taxon>
        <taxon>Marinobacteraceae</taxon>
        <taxon>Marinobacter</taxon>
    </lineage>
</organism>
<dbReference type="PANTHER" id="PTHR37953">
    <property type="entry name" value="UPF0127 PROTEIN MJ1496"/>
    <property type="match status" value="1"/>
</dbReference>
<name>A0A0J7J7E9_9GAMM</name>
<protein>
    <submittedName>
        <fullName evidence="2">Putative conserved membrane protein, UPF0127 family</fullName>
    </submittedName>
</protein>
<dbReference type="InterPro" id="IPR038695">
    <property type="entry name" value="Saro_0823-like_sf"/>
</dbReference>
<dbReference type="PATRIC" id="fig|1658765.3.peg.623"/>